<comment type="caution">
    <text evidence="3">The sequence shown here is derived from an EMBL/GenBank/DDBJ whole genome shotgun (WGS) entry which is preliminary data.</text>
</comment>
<dbReference type="AlphaFoldDB" id="A0A1V8SHX1"/>
<feature type="transmembrane region" description="Helical" evidence="2">
    <location>
        <begin position="75"/>
        <end position="97"/>
    </location>
</feature>
<feature type="transmembrane region" description="Helical" evidence="2">
    <location>
        <begin position="146"/>
        <end position="167"/>
    </location>
</feature>
<feature type="transmembrane region" description="Helical" evidence="2">
    <location>
        <begin position="173"/>
        <end position="191"/>
    </location>
</feature>
<proteinExistence type="predicted"/>
<sequence length="207" mass="22576">MPPNMTKTAHAFDIEESRTSYTGGDQFPEDLPPRPGPPPAATATWKQRTSRLWKLSLSSYSLVHTPDGAARVRHIVMILILGLRTAMSVLSVLSAVWKGNIAGIVIYSLLAALSFWFTATCIAIIGDAAGDRRVTGRVVKRWHFDAFLGFCLVIHAVFIVLFFVALGGLGLELAGIGMWLAILGVAWVAGWEPEFPAYQRAWPGNQA</sequence>
<keyword evidence="4" id="KW-1185">Reference proteome</keyword>
<gene>
    <name evidence="3" type="ORF">B0A48_15731</name>
</gene>
<name>A0A1V8SHX1_9PEZI</name>
<dbReference type="EMBL" id="NAJO01000046">
    <property type="protein sequence ID" value="OQN98461.1"/>
    <property type="molecule type" value="Genomic_DNA"/>
</dbReference>
<evidence type="ECO:0000313" key="4">
    <source>
        <dbReference type="Proteomes" id="UP000192596"/>
    </source>
</evidence>
<evidence type="ECO:0000256" key="1">
    <source>
        <dbReference type="SAM" id="MobiDB-lite"/>
    </source>
</evidence>
<keyword evidence="2" id="KW-0812">Transmembrane</keyword>
<dbReference type="InParanoid" id="A0A1V8SHX1"/>
<dbReference type="STRING" id="1507870.A0A1V8SHX1"/>
<reference evidence="4" key="1">
    <citation type="submission" date="2017-03" db="EMBL/GenBank/DDBJ databases">
        <title>Genomes of endolithic fungi from Antarctica.</title>
        <authorList>
            <person name="Coleine C."/>
            <person name="Masonjones S."/>
            <person name="Stajich J.E."/>
        </authorList>
    </citation>
    <scope>NUCLEOTIDE SEQUENCE [LARGE SCALE GENOMIC DNA]</scope>
    <source>
        <strain evidence="4">CCFEE 5527</strain>
    </source>
</reference>
<accession>A0A1V8SHX1</accession>
<protein>
    <submittedName>
        <fullName evidence="3">Uncharacterized protein</fullName>
    </submittedName>
</protein>
<organism evidence="3 4">
    <name type="scientific">Cryoendolithus antarcticus</name>
    <dbReference type="NCBI Taxonomy" id="1507870"/>
    <lineage>
        <taxon>Eukaryota</taxon>
        <taxon>Fungi</taxon>
        <taxon>Dikarya</taxon>
        <taxon>Ascomycota</taxon>
        <taxon>Pezizomycotina</taxon>
        <taxon>Dothideomycetes</taxon>
        <taxon>Dothideomycetidae</taxon>
        <taxon>Cladosporiales</taxon>
        <taxon>Cladosporiaceae</taxon>
        <taxon>Cryoendolithus</taxon>
    </lineage>
</organism>
<keyword evidence="2" id="KW-1133">Transmembrane helix</keyword>
<evidence type="ECO:0000313" key="3">
    <source>
        <dbReference type="EMBL" id="OQN98461.1"/>
    </source>
</evidence>
<feature type="region of interest" description="Disordered" evidence="1">
    <location>
        <begin position="1"/>
        <end position="43"/>
    </location>
</feature>
<feature type="transmembrane region" description="Helical" evidence="2">
    <location>
        <begin position="103"/>
        <end position="125"/>
    </location>
</feature>
<dbReference type="OrthoDB" id="3750908at2759"/>
<dbReference type="Proteomes" id="UP000192596">
    <property type="component" value="Unassembled WGS sequence"/>
</dbReference>
<keyword evidence="2" id="KW-0472">Membrane</keyword>
<evidence type="ECO:0000256" key="2">
    <source>
        <dbReference type="SAM" id="Phobius"/>
    </source>
</evidence>